<organism evidence="2 3">
    <name type="scientific">Halioglobus japonicus</name>
    <dbReference type="NCBI Taxonomy" id="930805"/>
    <lineage>
        <taxon>Bacteria</taxon>
        <taxon>Pseudomonadati</taxon>
        <taxon>Pseudomonadota</taxon>
        <taxon>Gammaproteobacteria</taxon>
        <taxon>Cellvibrionales</taxon>
        <taxon>Halieaceae</taxon>
        <taxon>Halioglobus</taxon>
    </lineage>
</organism>
<keyword evidence="3" id="KW-1185">Reference proteome</keyword>
<gene>
    <name evidence="2" type="ORF">C0029_17330</name>
</gene>
<keyword evidence="1" id="KW-0732">Signal</keyword>
<sequence>MKSPAIALSLALLVSACSGGDGGGTGSPAVGSDVDEHGCKASAGYSWCAKTQQCERPWELAKQQGFENNEAAYKAFCEE</sequence>
<evidence type="ECO:0000256" key="1">
    <source>
        <dbReference type="SAM" id="SignalP"/>
    </source>
</evidence>
<evidence type="ECO:0000313" key="3">
    <source>
        <dbReference type="Proteomes" id="UP000235162"/>
    </source>
</evidence>
<name>A0AAP8MBJ5_9GAMM</name>
<dbReference type="Proteomes" id="UP000235162">
    <property type="component" value="Unassembled WGS sequence"/>
</dbReference>
<dbReference type="EMBL" id="PKUR01000005">
    <property type="protein sequence ID" value="PLW84763.1"/>
    <property type="molecule type" value="Genomic_DNA"/>
</dbReference>
<feature type="chain" id="PRO_5042888841" evidence="1">
    <location>
        <begin position="21"/>
        <end position="79"/>
    </location>
</feature>
<accession>A0AAP8MBJ5</accession>
<protein>
    <submittedName>
        <fullName evidence="2">Peptidase</fullName>
    </submittedName>
</protein>
<dbReference type="RefSeq" id="WP_084197675.1">
    <property type="nucleotide sequence ID" value="NZ_BMYL01000006.1"/>
</dbReference>
<dbReference type="AlphaFoldDB" id="A0AAP8MBJ5"/>
<dbReference type="PROSITE" id="PS51257">
    <property type="entry name" value="PROKAR_LIPOPROTEIN"/>
    <property type="match status" value="1"/>
</dbReference>
<proteinExistence type="predicted"/>
<reference evidence="2 3" key="1">
    <citation type="submission" date="2018-01" db="EMBL/GenBank/DDBJ databases">
        <title>The draft genome sequence of Halioglobus japonicus S1-36.</title>
        <authorList>
            <person name="Du Z.-J."/>
            <person name="Shi M.-J."/>
        </authorList>
    </citation>
    <scope>NUCLEOTIDE SEQUENCE [LARGE SCALE GENOMIC DNA]</scope>
    <source>
        <strain evidence="2 3">S1-36</strain>
    </source>
</reference>
<comment type="caution">
    <text evidence="2">The sequence shown here is derived from an EMBL/GenBank/DDBJ whole genome shotgun (WGS) entry which is preliminary data.</text>
</comment>
<dbReference type="KEGG" id="hja:BST95_00235"/>
<feature type="signal peptide" evidence="1">
    <location>
        <begin position="1"/>
        <end position="20"/>
    </location>
</feature>
<evidence type="ECO:0000313" key="2">
    <source>
        <dbReference type="EMBL" id="PLW84763.1"/>
    </source>
</evidence>